<feature type="transmembrane region" description="Helical" evidence="6">
    <location>
        <begin position="315"/>
        <end position="337"/>
    </location>
</feature>
<reference evidence="7 8" key="1">
    <citation type="submission" date="2017-08" db="EMBL/GenBank/DDBJ databases">
        <authorList>
            <person name="de Groot N.N."/>
        </authorList>
    </citation>
    <scope>NUCLEOTIDE SEQUENCE [LARGE SCALE GENOMIC DNA]</scope>
    <source>
        <strain evidence="7 8">HM2</strain>
    </source>
</reference>
<comment type="subcellular location">
    <subcellularLocation>
        <location evidence="1">Membrane</location>
        <topology evidence="1">Multi-pass membrane protein</topology>
    </subcellularLocation>
</comment>
<protein>
    <submittedName>
        <fullName evidence="7">Putative hydroxymethylpyrimidine transporter CytX</fullName>
    </submittedName>
</protein>
<feature type="transmembrane region" description="Helical" evidence="6">
    <location>
        <begin position="39"/>
        <end position="62"/>
    </location>
</feature>
<evidence type="ECO:0000256" key="2">
    <source>
        <dbReference type="ARBA" id="ARBA00008974"/>
    </source>
</evidence>
<sequence>MEKRTGLFANGIIWFGVAISVSEIEAGIEIGAAAARDSLWLPLVLGHILGGILLFFVGLIGARVRLNAMETTKTSFGKYGSKFFAALNTFQLLAWVAVLNAQGASALAGLNLPISFPLTCVILAALIAAWVYVGIRRSANVTTVVMAALTILLAILSVKLFGLDSSSATTAGNAATATALKFWNIFEISIAMPISWLPVISDYTKDAEKPVKATAISAIAYTFASLWMYIIGIEISGIGASNNIAQAILLAGLGLPGIIIVVLSTVTTNFLAANSAGESSKAIYSKINPKIAGVVVSFLSAALAISGIMEHYISFLYLIASVFAPMAAVLLVSFYFSKDRTESLGVWLWNIFAWLAGFIAYQVAEHFDSVFLGPTLLAVIVSAAFASVRVLSENKGDSRSSRE</sequence>
<name>A0A380S5P0_FIBSU</name>
<dbReference type="InterPro" id="IPR030191">
    <property type="entry name" value="CodB"/>
</dbReference>
<feature type="transmembrane region" description="Helical" evidence="6">
    <location>
        <begin position="370"/>
        <end position="392"/>
    </location>
</feature>
<evidence type="ECO:0000256" key="6">
    <source>
        <dbReference type="SAM" id="Phobius"/>
    </source>
</evidence>
<feature type="transmembrane region" description="Helical" evidence="6">
    <location>
        <begin position="213"/>
        <end position="232"/>
    </location>
</feature>
<evidence type="ECO:0000313" key="8">
    <source>
        <dbReference type="Proteomes" id="UP000255423"/>
    </source>
</evidence>
<feature type="transmembrane region" description="Helical" evidence="6">
    <location>
        <begin position="182"/>
        <end position="201"/>
    </location>
</feature>
<evidence type="ECO:0000256" key="4">
    <source>
        <dbReference type="ARBA" id="ARBA00022989"/>
    </source>
</evidence>
<evidence type="ECO:0000256" key="3">
    <source>
        <dbReference type="ARBA" id="ARBA00022692"/>
    </source>
</evidence>
<dbReference type="RefSeq" id="WP_109573000.1">
    <property type="nucleotide sequence ID" value="NZ_UHJL01000002.1"/>
</dbReference>
<accession>A0A380S5P0</accession>
<feature type="transmembrane region" description="Helical" evidence="6">
    <location>
        <begin position="83"/>
        <end position="102"/>
    </location>
</feature>
<feature type="transmembrane region" description="Helical" evidence="6">
    <location>
        <begin position="291"/>
        <end position="309"/>
    </location>
</feature>
<feature type="transmembrane region" description="Helical" evidence="6">
    <location>
        <begin position="244"/>
        <end position="271"/>
    </location>
</feature>
<organism evidence="7 8">
    <name type="scientific">Fibrobacter succinogenes</name>
    <name type="common">Bacteroides succinogenes</name>
    <dbReference type="NCBI Taxonomy" id="833"/>
    <lineage>
        <taxon>Bacteria</taxon>
        <taxon>Pseudomonadati</taxon>
        <taxon>Fibrobacterota</taxon>
        <taxon>Fibrobacteria</taxon>
        <taxon>Fibrobacterales</taxon>
        <taxon>Fibrobacteraceae</taxon>
        <taxon>Fibrobacter</taxon>
    </lineage>
</organism>
<dbReference type="Proteomes" id="UP000255423">
    <property type="component" value="Unassembled WGS sequence"/>
</dbReference>
<dbReference type="Gene3D" id="1.10.4160.10">
    <property type="entry name" value="Hydantoin permease"/>
    <property type="match status" value="1"/>
</dbReference>
<keyword evidence="4 6" id="KW-1133">Transmembrane helix</keyword>
<feature type="transmembrane region" description="Helical" evidence="6">
    <location>
        <begin position="140"/>
        <end position="162"/>
    </location>
</feature>
<dbReference type="GO" id="GO:0015209">
    <property type="term" value="F:cytosine transmembrane transporter activity"/>
    <property type="evidence" value="ECO:0007669"/>
    <property type="project" value="InterPro"/>
</dbReference>
<comment type="similarity">
    <text evidence="2">Belongs to the purine-cytosine permease (2.A.39) family.</text>
</comment>
<dbReference type="EMBL" id="UHJL01000002">
    <property type="protein sequence ID" value="SUQ24539.1"/>
    <property type="molecule type" value="Genomic_DNA"/>
</dbReference>
<evidence type="ECO:0000256" key="1">
    <source>
        <dbReference type="ARBA" id="ARBA00004141"/>
    </source>
</evidence>
<dbReference type="InterPro" id="IPR001248">
    <property type="entry name" value="Pur-cyt_permease"/>
</dbReference>
<proteinExistence type="inferred from homology"/>
<feature type="transmembrane region" description="Helical" evidence="6">
    <location>
        <begin position="12"/>
        <end position="33"/>
    </location>
</feature>
<keyword evidence="3 6" id="KW-0812">Transmembrane</keyword>
<dbReference type="PANTHER" id="PTHR30569">
    <property type="entry name" value="CYTOSINE TRANSPORTER CODB"/>
    <property type="match status" value="1"/>
</dbReference>
<gene>
    <name evidence="7" type="ORF">SAMN05661053_1945</name>
</gene>
<dbReference type="Pfam" id="PF02133">
    <property type="entry name" value="Transp_cyt_pur"/>
    <property type="match status" value="1"/>
</dbReference>
<dbReference type="GO" id="GO:0005886">
    <property type="term" value="C:plasma membrane"/>
    <property type="evidence" value="ECO:0007669"/>
    <property type="project" value="TreeGrafter"/>
</dbReference>
<dbReference type="AlphaFoldDB" id="A0A380S5P0"/>
<evidence type="ECO:0000313" key="7">
    <source>
        <dbReference type="EMBL" id="SUQ24539.1"/>
    </source>
</evidence>
<feature type="transmembrane region" description="Helical" evidence="6">
    <location>
        <begin position="114"/>
        <end position="133"/>
    </location>
</feature>
<feature type="transmembrane region" description="Helical" evidence="6">
    <location>
        <begin position="344"/>
        <end position="364"/>
    </location>
</feature>
<dbReference type="PANTHER" id="PTHR30569:SF0">
    <property type="entry name" value="CYTOSINE PERMEASE"/>
    <property type="match status" value="1"/>
</dbReference>
<evidence type="ECO:0000256" key="5">
    <source>
        <dbReference type="ARBA" id="ARBA00023136"/>
    </source>
</evidence>
<keyword evidence="5 6" id="KW-0472">Membrane</keyword>